<dbReference type="Gene3D" id="2.60.40.10">
    <property type="entry name" value="Immunoglobulins"/>
    <property type="match status" value="1"/>
</dbReference>
<sequence length="274" mass="30388">MKRLATAMVIAGCAALFAGCVDIPKEGSIAPDIGYRNRKQYAMSGLEQYIGDFLASTSSLPLHFEIMNIRETNGQDVSALSKQIPVVRYTKAITGGESEEELRLKTDTIALPAVTINQHTGVIEVLEGNHIPAGEYRFDIKVSNSSGSRVLQDALIIEFMEYEVISWSAGMARRPEIERVADAPNQIRFVGYLNGEALPGDRIDFTRSRSVGFRGTFVDDTDDGEIWDVDFPVMESNTYCSWKILGQTGEVSYMSENFNFVLGLPGSYVIRLYK</sequence>
<comment type="caution">
    <text evidence="2">The sequence shown here is derived from an EMBL/GenBank/DDBJ whole genome shotgun (WGS) entry which is preliminary data.</text>
</comment>
<dbReference type="InterPro" id="IPR013783">
    <property type="entry name" value="Ig-like_fold"/>
</dbReference>
<proteinExistence type="predicted"/>
<dbReference type="PROSITE" id="PS51257">
    <property type="entry name" value="PROKAR_LIPOPROTEIN"/>
    <property type="match status" value="1"/>
</dbReference>
<keyword evidence="3" id="KW-1185">Reference proteome</keyword>
<evidence type="ECO:0000256" key="1">
    <source>
        <dbReference type="SAM" id="SignalP"/>
    </source>
</evidence>
<keyword evidence="1" id="KW-0732">Signal</keyword>
<accession>A0ABV7JTV3</accession>
<name>A0ABV7JTV3_9SPHI</name>
<feature type="chain" id="PRO_5046516323" description="DUF5007 domain-containing protein" evidence="1">
    <location>
        <begin position="19"/>
        <end position="274"/>
    </location>
</feature>
<evidence type="ECO:0000313" key="3">
    <source>
        <dbReference type="Proteomes" id="UP001595526"/>
    </source>
</evidence>
<evidence type="ECO:0008006" key="4">
    <source>
        <dbReference type="Google" id="ProtNLM"/>
    </source>
</evidence>
<gene>
    <name evidence="2" type="ORF">ACFOET_14010</name>
</gene>
<reference evidence="3" key="1">
    <citation type="journal article" date="2019" name="Int. J. Syst. Evol. Microbiol.">
        <title>The Global Catalogue of Microorganisms (GCM) 10K type strain sequencing project: providing services to taxonomists for standard genome sequencing and annotation.</title>
        <authorList>
            <consortium name="The Broad Institute Genomics Platform"/>
            <consortium name="The Broad Institute Genome Sequencing Center for Infectious Disease"/>
            <person name="Wu L."/>
            <person name="Ma J."/>
        </authorList>
    </citation>
    <scope>NUCLEOTIDE SEQUENCE [LARGE SCALE GENOMIC DNA]</scope>
    <source>
        <strain evidence="3">KCTC 52416</strain>
    </source>
</reference>
<dbReference type="Proteomes" id="UP001595526">
    <property type="component" value="Unassembled WGS sequence"/>
</dbReference>
<organism evidence="2 3">
    <name type="scientific">Parapedobacter deserti</name>
    <dbReference type="NCBI Taxonomy" id="1912957"/>
    <lineage>
        <taxon>Bacteria</taxon>
        <taxon>Pseudomonadati</taxon>
        <taxon>Bacteroidota</taxon>
        <taxon>Sphingobacteriia</taxon>
        <taxon>Sphingobacteriales</taxon>
        <taxon>Sphingobacteriaceae</taxon>
        <taxon>Parapedobacter</taxon>
    </lineage>
</organism>
<dbReference type="EMBL" id="JBHRTA010000038">
    <property type="protein sequence ID" value="MFC3198732.1"/>
    <property type="molecule type" value="Genomic_DNA"/>
</dbReference>
<evidence type="ECO:0000313" key="2">
    <source>
        <dbReference type="EMBL" id="MFC3198732.1"/>
    </source>
</evidence>
<feature type="signal peptide" evidence="1">
    <location>
        <begin position="1"/>
        <end position="18"/>
    </location>
</feature>
<protein>
    <recommendedName>
        <fullName evidence="4">DUF5007 domain-containing protein</fullName>
    </recommendedName>
</protein>
<dbReference type="RefSeq" id="WP_379023670.1">
    <property type="nucleotide sequence ID" value="NZ_JBHRTA010000038.1"/>
</dbReference>